<protein>
    <submittedName>
        <fullName evidence="1">Uncharacterized protein</fullName>
    </submittedName>
</protein>
<evidence type="ECO:0000313" key="2">
    <source>
        <dbReference type="Proteomes" id="UP001627284"/>
    </source>
</evidence>
<name>A0ABD2SAZ5_9SOLN</name>
<reference evidence="1 2" key="1">
    <citation type="submission" date="2024-05" db="EMBL/GenBank/DDBJ databases">
        <title>De novo assembly of an allotetraploid wild potato.</title>
        <authorList>
            <person name="Hosaka A.J."/>
        </authorList>
    </citation>
    <scope>NUCLEOTIDE SEQUENCE [LARGE SCALE GENOMIC DNA]</scope>
    <source>
        <tissue evidence="1">Young leaves</tissue>
    </source>
</reference>
<organism evidence="1 2">
    <name type="scientific">Solanum stoloniferum</name>
    <dbReference type="NCBI Taxonomy" id="62892"/>
    <lineage>
        <taxon>Eukaryota</taxon>
        <taxon>Viridiplantae</taxon>
        <taxon>Streptophyta</taxon>
        <taxon>Embryophyta</taxon>
        <taxon>Tracheophyta</taxon>
        <taxon>Spermatophyta</taxon>
        <taxon>Magnoliopsida</taxon>
        <taxon>eudicotyledons</taxon>
        <taxon>Gunneridae</taxon>
        <taxon>Pentapetalae</taxon>
        <taxon>asterids</taxon>
        <taxon>lamiids</taxon>
        <taxon>Solanales</taxon>
        <taxon>Solanaceae</taxon>
        <taxon>Solanoideae</taxon>
        <taxon>Solaneae</taxon>
        <taxon>Solanum</taxon>
    </lineage>
</organism>
<comment type="caution">
    <text evidence="1">The sequence shown here is derived from an EMBL/GenBank/DDBJ whole genome shotgun (WGS) entry which is preliminary data.</text>
</comment>
<gene>
    <name evidence="1" type="ORF">AABB24_025495</name>
</gene>
<dbReference type="EMBL" id="JBJKTR010000015">
    <property type="protein sequence ID" value="KAL3340964.1"/>
    <property type="molecule type" value="Genomic_DNA"/>
</dbReference>
<dbReference type="Proteomes" id="UP001627284">
    <property type="component" value="Unassembled WGS sequence"/>
</dbReference>
<dbReference type="AlphaFoldDB" id="A0ABD2SAZ5"/>
<sequence>MVYELKKKNEVAVRTSEEHTKTCLGGLKSIPRFFLGYFCKHSTFAIASSSPQSRTLRVCLLFAKPTSRLLLLRRFVTAASGLTTTFISGDLAEKYLSLTVEDIVDTTCVKHQLLRITHVQQILSNKLFSIQLRKSSSISSTITHTILTILSYIEKEHIFPLSILAREMLKGGVAQHNQGGYSAISY</sequence>
<evidence type="ECO:0000313" key="1">
    <source>
        <dbReference type="EMBL" id="KAL3340964.1"/>
    </source>
</evidence>
<proteinExistence type="predicted"/>
<accession>A0ABD2SAZ5</accession>
<keyword evidence="2" id="KW-1185">Reference proteome</keyword>